<gene>
    <name evidence="2" type="ORF">F0L17_06825</name>
</gene>
<dbReference type="Gene3D" id="3.40.50.1950">
    <property type="entry name" value="Flavin prenyltransferase-like"/>
    <property type="match status" value="1"/>
</dbReference>
<dbReference type="InterPro" id="IPR036551">
    <property type="entry name" value="Flavin_trans-like"/>
</dbReference>
<evidence type="ECO:0000259" key="1">
    <source>
        <dbReference type="Pfam" id="PF02441"/>
    </source>
</evidence>
<protein>
    <submittedName>
        <fullName evidence="2">Flavoprotein</fullName>
    </submittedName>
</protein>
<feature type="domain" description="Flavoprotein" evidence="1">
    <location>
        <begin position="13"/>
        <end position="120"/>
    </location>
</feature>
<evidence type="ECO:0000313" key="2">
    <source>
        <dbReference type="EMBL" id="MTE18853.1"/>
    </source>
</evidence>
<comment type="caution">
    <text evidence="2">The sequence shown here is derived from an EMBL/GenBank/DDBJ whole genome shotgun (WGS) entry which is preliminary data.</text>
</comment>
<organism evidence="2 3">
    <name type="scientific">Streptomyces taklimakanensis</name>
    <dbReference type="NCBI Taxonomy" id="2569853"/>
    <lineage>
        <taxon>Bacteria</taxon>
        <taxon>Bacillati</taxon>
        <taxon>Actinomycetota</taxon>
        <taxon>Actinomycetes</taxon>
        <taxon>Kitasatosporales</taxon>
        <taxon>Streptomycetaceae</taxon>
        <taxon>Streptomyces</taxon>
    </lineage>
</organism>
<dbReference type="InterPro" id="IPR003382">
    <property type="entry name" value="Flavoprotein"/>
</dbReference>
<dbReference type="SUPFAM" id="SSF52507">
    <property type="entry name" value="Homo-oligomeric flavin-containing Cys decarboxylases, HFCD"/>
    <property type="match status" value="1"/>
</dbReference>
<dbReference type="Pfam" id="PF02441">
    <property type="entry name" value="Flavoprotein"/>
    <property type="match status" value="1"/>
</dbReference>
<keyword evidence="3" id="KW-1185">Reference proteome</keyword>
<dbReference type="AlphaFoldDB" id="A0A6G2B9W1"/>
<proteinExistence type="predicted"/>
<dbReference type="EMBL" id="WIXO01000001">
    <property type="protein sequence ID" value="MTE18853.1"/>
    <property type="molecule type" value="Genomic_DNA"/>
</dbReference>
<accession>A0A6G2B9W1</accession>
<dbReference type="RefSeq" id="WP_155070365.1">
    <property type="nucleotide sequence ID" value="NZ_WIXO01000001.1"/>
</dbReference>
<name>A0A6G2B9W1_9ACTN</name>
<dbReference type="GO" id="GO:0003824">
    <property type="term" value="F:catalytic activity"/>
    <property type="evidence" value="ECO:0007669"/>
    <property type="project" value="InterPro"/>
</dbReference>
<dbReference type="Proteomes" id="UP000473014">
    <property type="component" value="Unassembled WGS sequence"/>
</dbReference>
<evidence type="ECO:0000313" key="3">
    <source>
        <dbReference type="Proteomes" id="UP000473014"/>
    </source>
</evidence>
<dbReference type="OrthoDB" id="161343at2"/>
<sequence length="187" mass="20497">MRKRVMYLFGCAAPPVVYVDRAVRDAQARGWDVCLGLTPTAREWLADRLEELEELTGHPVRSSYRAYGRPETWPRTDAVVVAPATLHTVNACALGITSTFVVGFTAEAMGKRIPLVMMPCLNSTYARHPQFDRSVETLRGAGVRMLYGPGGFEPNPPGQGRPEEYPWHLALEAAGEAVEARERGGAG</sequence>
<reference evidence="2 3" key="1">
    <citation type="submission" date="2019-11" db="EMBL/GenBank/DDBJ databases">
        <authorList>
            <person name="Yuan L."/>
        </authorList>
    </citation>
    <scope>NUCLEOTIDE SEQUENCE [LARGE SCALE GENOMIC DNA]</scope>
    <source>
        <strain evidence="2 3">TRM43335</strain>
    </source>
</reference>